<name>A0A6A6WUV4_9PLEO</name>
<feature type="compositionally biased region" description="Polar residues" evidence="1">
    <location>
        <begin position="50"/>
        <end position="63"/>
    </location>
</feature>
<feature type="region of interest" description="Disordered" evidence="1">
    <location>
        <begin position="1"/>
        <end position="83"/>
    </location>
</feature>
<accession>A0A6A6WUV4</accession>
<feature type="compositionally biased region" description="Basic and acidic residues" evidence="1">
    <location>
        <begin position="36"/>
        <end position="47"/>
    </location>
</feature>
<evidence type="ECO:0000313" key="3">
    <source>
        <dbReference type="Proteomes" id="UP000799757"/>
    </source>
</evidence>
<reference evidence="2" key="1">
    <citation type="journal article" date="2020" name="Stud. Mycol.">
        <title>101 Dothideomycetes genomes: a test case for predicting lifestyles and emergence of pathogens.</title>
        <authorList>
            <person name="Haridas S."/>
            <person name="Albert R."/>
            <person name="Binder M."/>
            <person name="Bloem J."/>
            <person name="Labutti K."/>
            <person name="Salamov A."/>
            <person name="Andreopoulos B."/>
            <person name="Baker S."/>
            <person name="Barry K."/>
            <person name="Bills G."/>
            <person name="Bluhm B."/>
            <person name="Cannon C."/>
            <person name="Castanera R."/>
            <person name="Culley D."/>
            <person name="Daum C."/>
            <person name="Ezra D."/>
            <person name="Gonzalez J."/>
            <person name="Henrissat B."/>
            <person name="Kuo A."/>
            <person name="Liang C."/>
            <person name="Lipzen A."/>
            <person name="Lutzoni F."/>
            <person name="Magnuson J."/>
            <person name="Mondo S."/>
            <person name="Nolan M."/>
            <person name="Ohm R."/>
            <person name="Pangilinan J."/>
            <person name="Park H.-J."/>
            <person name="Ramirez L."/>
            <person name="Alfaro M."/>
            <person name="Sun H."/>
            <person name="Tritt A."/>
            <person name="Yoshinaga Y."/>
            <person name="Zwiers L.-H."/>
            <person name="Turgeon B."/>
            <person name="Goodwin S."/>
            <person name="Spatafora J."/>
            <person name="Crous P."/>
            <person name="Grigoriev I."/>
        </authorList>
    </citation>
    <scope>NUCLEOTIDE SEQUENCE</scope>
    <source>
        <strain evidence="2">CBS 109.77</strain>
    </source>
</reference>
<gene>
    <name evidence="2" type="ORF">K505DRAFT_329352</name>
</gene>
<dbReference type="EMBL" id="MU002269">
    <property type="protein sequence ID" value="KAF2787882.1"/>
    <property type="molecule type" value="Genomic_DNA"/>
</dbReference>
<feature type="compositionally biased region" description="Pro residues" evidence="1">
    <location>
        <begin position="15"/>
        <end position="29"/>
    </location>
</feature>
<organism evidence="2 3">
    <name type="scientific">Melanomma pulvis-pyrius CBS 109.77</name>
    <dbReference type="NCBI Taxonomy" id="1314802"/>
    <lineage>
        <taxon>Eukaryota</taxon>
        <taxon>Fungi</taxon>
        <taxon>Dikarya</taxon>
        <taxon>Ascomycota</taxon>
        <taxon>Pezizomycotina</taxon>
        <taxon>Dothideomycetes</taxon>
        <taxon>Pleosporomycetidae</taxon>
        <taxon>Pleosporales</taxon>
        <taxon>Melanommataceae</taxon>
        <taxon>Melanomma</taxon>
    </lineage>
</organism>
<evidence type="ECO:0000313" key="2">
    <source>
        <dbReference type="EMBL" id="KAF2787882.1"/>
    </source>
</evidence>
<protein>
    <submittedName>
        <fullName evidence="2">Uncharacterized protein</fullName>
    </submittedName>
</protein>
<dbReference type="Proteomes" id="UP000799757">
    <property type="component" value="Unassembled WGS sequence"/>
</dbReference>
<dbReference type="AlphaFoldDB" id="A0A6A6WUV4"/>
<keyword evidence="3" id="KW-1185">Reference proteome</keyword>
<sequence length="83" mass="9110">MMQQNKIGHYASHPIPSPSLSPRPIPSHPIPGHIQPDLEHPRDDSRTHSPHTNTIYISITGQQSPSPNPSNASSHEPSQNNNI</sequence>
<evidence type="ECO:0000256" key="1">
    <source>
        <dbReference type="SAM" id="MobiDB-lite"/>
    </source>
</evidence>
<proteinExistence type="predicted"/>
<feature type="compositionally biased region" description="Low complexity" evidence="1">
    <location>
        <begin position="69"/>
        <end position="83"/>
    </location>
</feature>